<dbReference type="EMBL" id="JACSPO010000001">
    <property type="protein sequence ID" value="MBD8061119.1"/>
    <property type="molecule type" value="Genomic_DNA"/>
</dbReference>
<accession>A0ABR8YYR6</accession>
<gene>
    <name evidence="1" type="ORF">H9624_02120</name>
</gene>
<evidence type="ECO:0000313" key="1">
    <source>
        <dbReference type="EMBL" id="MBD8061119.1"/>
    </source>
</evidence>
<dbReference type="Proteomes" id="UP000661894">
    <property type="component" value="Unassembled WGS sequence"/>
</dbReference>
<evidence type="ECO:0008006" key="3">
    <source>
        <dbReference type="Google" id="ProtNLM"/>
    </source>
</evidence>
<keyword evidence="2" id="KW-1185">Reference proteome</keyword>
<evidence type="ECO:0000313" key="2">
    <source>
        <dbReference type="Proteomes" id="UP000661894"/>
    </source>
</evidence>
<reference evidence="1 2" key="1">
    <citation type="submission" date="2020-08" db="EMBL/GenBank/DDBJ databases">
        <title>A Genomic Blueprint of the Chicken Gut Microbiome.</title>
        <authorList>
            <person name="Gilroy R."/>
            <person name="Ravi A."/>
            <person name="Getino M."/>
            <person name="Pursley I."/>
            <person name="Horton D.L."/>
            <person name="Alikhan N.-F."/>
            <person name="Baker D."/>
            <person name="Gharbi K."/>
            <person name="Hall N."/>
            <person name="Watson M."/>
            <person name="Adriaenssens E.M."/>
            <person name="Foster-Nyarko E."/>
            <person name="Jarju S."/>
            <person name="Secka A."/>
            <person name="Antonio M."/>
            <person name="Oren A."/>
            <person name="Chaudhuri R."/>
            <person name="La Ragione R.M."/>
            <person name="Hildebrand F."/>
            <person name="Pallen M.J."/>
        </authorList>
    </citation>
    <scope>NUCLEOTIDE SEQUENCE [LARGE SCALE GENOMIC DNA]</scope>
    <source>
        <strain evidence="1 2">Sa1BUA1</strain>
    </source>
</reference>
<dbReference type="RefSeq" id="WP_251838261.1">
    <property type="nucleotide sequence ID" value="NZ_JACSPO010000001.1"/>
</dbReference>
<name>A0ABR8YYR6_9MICO</name>
<proteinExistence type="predicted"/>
<organism evidence="1 2">
    <name type="scientific">Oceanitalea stevensii</name>
    <dbReference type="NCBI Taxonomy" id="2763072"/>
    <lineage>
        <taxon>Bacteria</taxon>
        <taxon>Bacillati</taxon>
        <taxon>Actinomycetota</taxon>
        <taxon>Actinomycetes</taxon>
        <taxon>Micrococcales</taxon>
        <taxon>Bogoriellaceae</taxon>
        <taxon>Georgenia</taxon>
    </lineage>
</organism>
<protein>
    <recommendedName>
        <fullName evidence="3">YdhG-like domain-containing protein</fullName>
    </recommendedName>
</protein>
<comment type="caution">
    <text evidence="1">The sequence shown here is derived from an EMBL/GenBank/DDBJ whole genome shotgun (WGS) entry which is preliminary data.</text>
</comment>
<sequence>MSQSMRRTDTSVDAFIAHNDPDGSLATLDGVITAALPGVTRVLWQGVFWGGTDQSIIGYGATVQPRPRGADVEWFLVGLARQSASLSLYVNAAEGKQYLAKVYGPRLGRTKVGSASISFASADVIDLDVLDEMVRHAGRLVEWR</sequence>